<dbReference type="Proteomes" id="UP000287651">
    <property type="component" value="Unassembled WGS sequence"/>
</dbReference>
<gene>
    <name evidence="2" type="ORF">B296_00048441</name>
</gene>
<feature type="compositionally biased region" description="Basic residues" evidence="1">
    <location>
        <begin position="15"/>
        <end position="26"/>
    </location>
</feature>
<comment type="caution">
    <text evidence="2">The sequence shown here is derived from an EMBL/GenBank/DDBJ whole genome shotgun (WGS) entry which is preliminary data.</text>
</comment>
<evidence type="ECO:0000256" key="1">
    <source>
        <dbReference type="SAM" id="MobiDB-lite"/>
    </source>
</evidence>
<sequence length="69" mass="8075">MAGLGQIWSISVRHGRRRWKKKRRSKKKEEKRKQSRWRSRRGAISETMSLVHGGEAGGGRCLCLKREKL</sequence>
<feature type="region of interest" description="Disordered" evidence="1">
    <location>
        <begin position="15"/>
        <end position="46"/>
    </location>
</feature>
<name>A0A426YUT4_ENSVE</name>
<dbReference type="EMBL" id="AMZH03010074">
    <property type="protein sequence ID" value="RRT55474.1"/>
    <property type="molecule type" value="Genomic_DNA"/>
</dbReference>
<accession>A0A426YUT4</accession>
<evidence type="ECO:0000313" key="2">
    <source>
        <dbReference type="EMBL" id="RRT55474.1"/>
    </source>
</evidence>
<dbReference type="AlphaFoldDB" id="A0A426YUT4"/>
<reference evidence="2 3" key="1">
    <citation type="journal article" date="2014" name="Agronomy (Basel)">
        <title>A Draft Genome Sequence for Ensete ventricosum, the Drought-Tolerant Tree Against Hunger.</title>
        <authorList>
            <person name="Harrison J."/>
            <person name="Moore K.A."/>
            <person name="Paszkiewicz K."/>
            <person name="Jones T."/>
            <person name="Grant M."/>
            <person name="Ambacheew D."/>
            <person name="Muzemil S."/>
            <person name="Studholme D.J."/>
        </authorList>
    </citation>
    <scope>NUCLEOTIDE SEQUENCE [LARGE SCALE GENOMIC DNA]</scope>
</reference>
<evidence type="ECO:0000313" key="3">
    <source>
        <dbReference type="Proteomes" id="UP000287651"/>
    </source>
</evidence>
<organism evidence="2 3">
    <name type="scientific">Ensete ventricosum</name>
    <name type="common">Abyssinian banana</name>
    <name type="synonym">Musa ensete</name>
    <dbReference type="NCBI Taxonomy" id="4639"/>
    <lineage>
        <taxon>Eukaryota</taxon>
        <taxon>Viridiplantae</taxon>
        <taxon>Streptophyta</taxon>
        <taxon>Embryophyta</taxon>
        <taxon>Tracheophyta</taxon>
        <taxon>Spermatophyta</taxon>
        <taxon>Magnoliopsida</taxon>
        <taxon>Liliopsida</taxon>
        <taxon>Zingiberales</taxon>
        <taxon>Musaceae</taxon>
        <taxon>Ensete</taxon>
    </lineage>
</organism>
<proteinExistence type="predicted"/>
<protein>
    <submittedName>
        <fullName evidence="2">Uncharacterized protein</fullName>
    </submittedName>
</protein>